<reference evidence="2 3" key="1">
    <citation type="submission" date="2020-08" db="EMBL/GenBank/DDBJ databases">
        <title>Edaphobacter telluris sp. nov. and Acidobacterium dinghuensis sp. nov., two acidobacteria isolated from forest soil.</title>
        <authorList>
            <person name="Fu J."/>
            <person name="Qiu L."/>
        </authorList>
    </citation>
    <scope>NUCLEOTIDE SEQUENCE [LARGE SCALE GENOMIC DNA]</scope>
    <source>
        <strain evidence="2">4Y35</strain>
    </source>
</reference>
<sequence>MKQFLHIATEIGALVEKKNAAYGSSFAKSGAFLRLLYPDGIRPEQFDDALLITRVFDKLQRIATDRDALGESPYRDIAGYGILGASMHESKLKEKGSNGGRKPHVPTRVSKSRMRQARKKKQRPLLQRQLPDEGLQGDQRTEAANLPALRQESSQTWTASGPVEGITQL</sequence>
<gene>
    <name evidence="2" type="ORF">H7849_11725</name>
</gene>
<dbReference type="RefSeq" id="WP_186746708.1">
    <property type="nucleotide sequence ID" value="NZ_CP060394.1"/>
</dbReference>
<organism evidence="2 3">
    <name type="scientific">Alloacidobacterium dinghuense</name>
    <dbReference type="NCBI Taxonomy" id="2763107"/>
    <lineage>
        <taxon>Bacteria</taxon>
        <taxon>Pseudomonadati</taxon>
        <taxon>Acidobacteriota</taxon>
        <taxon>Terriglobia</taxon>
        <taxon>Terriglobales</taxon>
        <taxon>Acidobacteriaceae</taxon>
        <taxon>Alloacidobacterium</taxon>
    </lineage>
</organism>
<dbReference type="EMBL" id="CP060394">
    <property type="protein sequence ID" value="QNI34494.1"/>
    <property type="molecule type" value="Genomic_DNA"/>
</dbReference>
<accession>A0A7G8BPM4</accession>
<name>A0A7G8BPM4_9BACT</name>
<protein>
    <submittedName>
        <fullName evidence="2">Uncharacterized protein</fullName>
    </submittedName>
</protein>
<evidence type="ECO:0000313" key="3">
    <source>
        <dbReference type="Proteomes" id="UP000515312"/>
    </source>
</evidence>
<feature type="region of interest" description="Disordered" evidence="1">
    <location>
        <begin position="89"/>
        <end position="169"/>
    </location>
</feature>
<dbReference type="Proteomes" id="UP000515312">
    <property type="component" value="Chromosome"/>
</dbReference>
<feature type="compositionally biased region" description="Basic residues" evidence="1">
    <location>
        <begin position="101"/>
        <end position="123"/>
    </location>
</feature>
<evidence type="ECO:0000313" key="2">
    <source>
        <dbReference type="EMBL" id="QNI34494.1"/>
    </source>
</evidence>
<proteinExistence type="predicted"/>
<evidence type="ECO:0000256" key="1">
    <source>
        <dbReference type="SAM" id="MobiDB-lite"/>
    </source>
</evidence>
<dbReference type="AlphaFoldDB" id="A0A7G8BPM4"/>
<keyword evidence="3" id="KW-1185">Reference proteome</keyword>
<dbReference type="KEGG" id="adin:H7849_11725"/>